<dbReference type="InterPro" id="IPR050302">
    <property type="entry name" value="Rab_GAP_TBC_domain"/>
</dbReference>
<dbReference type="OrthoDB" id="294251at2759"/>
<dbReference type="Gene3D" id="1.10.472.80">
    <property type="entry name" value="Ypt/Rab-GAP domain of gyp1p, domain 3"/>
    <property type="match status" value="1"/>
</dbReference>
<dbReference type="PANTHER" id="PTHR47219:SF9">
    <property type="entry name" value="GTPASE ACTIVATING PROTEIN AND CENTROSOME-ASSOCIATED, ISOFORM B"/>
    <property type="match status" value="1"/>
</dbReference>
<dbReference type="AlphaFoldDB" id="A0A1N6LWK8"/>
<evidence type="ECO:0000313" key="3">
    <source>
        <dbReference type="Proteomes" id="UP000002899"/>
    </source>
</evidence>
<dbReference type="KEGG" id="bmic:BMR1_01G01095"/>
<dbReference type="Proteomes" id="UP000002899">
    <property type="component" value="Chromosome I"/>
</dbReference>
<name>A0A1N6LWK8_BABMR</name>
<proteinExistence type="predicted"/>
<dbReference type="RefSeq" id="XP_021337356.1">
    <property type="nucleotide sequence ID" value="XM_021482069.1"/>
</dbReference>
<feature type="domain" description="Rab-GAP TBC" evidence="1">
    <location>
        <begin position="61"/>
        <end position="242"/>
    </location>
</feature>
<evidence type="ECO:0000259" key="1">
    <source>
        <dbReference type="PROSITE" id="PS50086"/>
    </source>
</evidence>
<protein>
    <submittedName>
        <fullName evidence="2">TBC domain containing protein</fullName>
    </submittedName>
</protein>
<dbReference type="SMART" id="SM00164">
    <property type="entry name" value="TBC"/>
    <property type="match status" value="1"/>
</dbReference>
<dbReference type="GeneID" id="24423297"/>
<dbReference type="VEuPathDB" id="PiroplasmaDB:BMR1_01G01095"/>
<dbReference type="GO" id="GO:0031267">
    <property type="term" value="F:small GTPase binding"/>
    <property type="evidence" value="ECO:0007669"/>
    <property type="project" value="TreeGrafter"/>
</dbReference>
<dbReference type="InterPro" id="IPR035969">
    <property type="entry name" value="Rab-GAP_TBC_sf"/>
</dbReference>
<evidence type="ECO:0000313" key="2">
    <source>
        <dbReference type="EMBL" id="SIO73249.1"/>
    </source>
</evidence>
<sequence length="311" mass="36630">MNYPIVSSKYTIKRELECLNEFMSYGQCLDGQSEWVSVVSHGIDGFVEKYEESYRILINNGIPYRYRKLFWPQMLKFDTNIDYKMLAQCEHEYSETIKLDVPRTFVNLPFISSDSKQKLYRILNAFSGCKKDIGYYQGMNYIAGTILLVYNLEEKESFDSFLGIMLKFNLLDLYKDNFTLLLKYISKFNYMLKILNPNLTKYFDDNGIDFSIYLQQWFLTLFVVNFPIRTVLILWDYILGNGIESILDISLSILSILESQILQLDMEGFASLFRSLKENNTYDDYKMALFIVKHAINVSKRTETLKLRLKS</sequence>
<dbReference type="PANTHER" id="PTHR47219">
    <property type="entry name" value="RAB GTPASE-ACTIVATING PROTEIN 1-LIKE"/>
    <property type="match status" value="1"/>
</dbReference>
<dbReference type="Gene3D" id="1.10.8.270">
    <property type="entry name" value="putative rabgap domain of human tbc1 domain family member 14 like domains"/>
    <property type="match status" value="1"/>
</dbReference>
<organism evidence="2 3">
    <name type="scientific">Babesia microti (strain RI)</name>
    <dbReference type="NCBI Taxonomy" id="1133968"/>
    <lineage>
        <taxon>Eukaryota</taxon>
        <taxon>Sar</taxon>
        <taxon>Alveolata</taxon>
        <taxon>Apicomplexa</taxon>
        <taxon>Aconoidasida</taxon>
        <taxon>Piroplasmida</taxon>
        <taxon>Babesiidae</taxon>
        <taxon>Babesia</taxon>
    </lineage>
</organism>
<reference evidence="2 3" key="2">
    <citation type="journal article" date="2013" name="PLoS ONE">
        <title>Whole genome mapping and re-organization of the nuclear and mitochondrial genomes of Babesia microti isolates.</title>
        <authorList>
            <person name="Cornillot E."/>
            <person name="Dassouli A."/>
            <person name="Garg A."/>
            <person name="Pachikara N."/>
            <person name="Randazzo S."/>
            <person name="Depoix D."/>
            <person name="Carcy B."/>
            <person name="Delbecq S."/>
            <person name="Frutos R."/>
            <person name="Silva J.C."/>
            <person name="Sutton R."/>
            <person name="Krause P.J."/>
            <person name="Mamoun C.B."/>
        </authorList>
    </citation>
    <scope>NUCLEOTIDE SEQUENCE [LARGE SCALE GENOMIC DNA]</scope>
    <source>
        <strain evidence="2 3">RI</strain>
    </source>
</reference>
<accession>A0A1N6LWK8</accession>
<reference evidence="2 3" key="3">
    <citation type="journal article" date="2016" name="Sci. Rep.">
        <title>Genome-wide diversity and gene expression profiling of Babesia microti isolates identify polymorphic genes that mediate host-pathogen interactions.</title>
        <authorList>
            <person name="Silva J.C."/>
            <person name="Cornillot E."/>
            <person name="McCracken C."/>
            <person name="Usmani-Brown S."/>
            <person name="Dwivedi A."/>
            <person name="Ifeonu O.O."/>
            <person name="Crabtree J."/>
            <person name="Gotia H.T."/>
            <person name="Virji A.Z."/>
            <person name="Reynes C."/>
            <person name="Colinge J."/>
            <person name="Kumar V."/>
            <person name="Lawres L."/>
            <person name="Pazzi J.E."/>
            <person name="Pablo J.V."/>
            <person name="Hung C."/>
            <person name="Brancato J."/>
            <person name="Kumari P."/>
            <person name="Orvis J."/>
            <person name="Tretina K."/>
            <person name="Chibucos M."/>
            <person name="Ott S."/>
            <person name="Sadzewicz L."/>
            <person name="Sengamalay N."/>
            <person name="Shetty A.C."/>
            <person name="Su Q."/>
            <person name="Tallon L."/>
            <person name="Fraser C.M."/>
            <person name="Frutos R."/>
            <person name="Molina D.M."/>
            <person name="Krause P.J."/>
            <person name="Ben Mamoun C."/>
        </authorList>
    </citation>
    <scope>NUCLEOTIDE SEQUENCE [LARGE SCALE GENOMIC DNA]</scope>
    <source>
        <strain evidence="2 3">RI</strain>
    </source>
</reference>
<dbReference type="Pfam" id="PF00566">
    <property type="entry name" value="RabGAP-TBC"/>
    <property type="match status" value="1"/>
</dbReference>
<dbReference type="EMBL" id="FO082871">
    <property type="protein sequence ID" value="SIO73249.1"/>
    <property type="molecule type" value="Genomic_DNA"/>
</dbReference>
<reference evidence="2 3" key="1">
    <citation type="journal article" date="2012" name="Nucleic Acids Res.">
        <title>Sequencing of the smallest Apicomplexan genome from the human pathogen Babesia microti.</title>
        <authorList>
            <person name="Cornillot E."/>
            <person name="Hadj-Kaddour K."/>
            <person name="Dassouli A."/>
            <person name="Noel B."/>
            <person name="Ranwez V."/>
            <person name="Vacherie B."/>
            <person name="Augagneur Y."/>
            <person name="Bres V."/>
            <person name="Duclos A."/>
            <person name="Randazzo S."/>
            <person name="Carcy B."/>
            <person name="Debierre-Grockiego F."/>
            <person name="Delbecq S."/>
            <person name="Moubri-Menage K."/>
            <person name="Shams-Eldin H."/>
            <person name="Usmani-Brown S."/>
            <person name="Bringaud F."/>
            <person name="Wincker P."/>
            <person name="Vivares C.P."/>
            <person name="Schwarz R.T."/>
            <person name="Schetters T.P."/>
            <person name="Krause P.J."/>
            <person name="Gorenflot A."/>
            <person name="Berry V."/>
            <person name="Barbe V."/>
            <person name="Ben Mamoun C."/>
        </authorList>
    </citation>
    <scope>NUCLEOTIDE SEQUENCE [LARGE SCALE GENOMIC DNA]</scope>
    <source>
        <strain evidence="2 3">RI</strain>
    </source>
</reference>
<dbReference type="SUPFAM" id="SSF47923">
    <property type="entry name" value="Ypt/Rab-GAP domain of gyp1p"/>
    <property type="match status" value="2"/>
</dbReference>
<dbReference type="GO" id="GO:0005096">
    <property type="term" value="F:GTPase activator activity"/>
    <property type="evidence" value="ECO:0007669"/>
    <property type="project" value="TreeGrafter"/>
</dbReference>
<dbReference type="PROSITE" id="PS50086">
    <property type="entry name" value="TBC_RABGAP"/>
    <property type="match status" value="1"/>
</dbReference>
<dbReference type="InterPro" id="IPR000195">
    <property type="entry name" value="Rab-GAP-TBC_dom"/>
</dbReference>
<keyword evidence="3" id="KW-1185">Reference proteome</keyword>
<gene>
    <name evidence="2" type="ORF">BMR1_01G01095</name>
</gene>